<dbReference type="InterPro" id="IPR019734">
    <property type="entry name" value="TPR_rpt"/>
</dbReference>
<proteinExistence type="predicted"/>
<feature type="domain" description="Cytochrome c-552/4" evidence="5">
    <location>
        <begin position="32"/>
        <end position="53"/>
    </location>
</feature>
<dbReference type="SMART" id="SM00028">
    <property type="entry name" value="TPR"/>
    <property type="match status" value="3"/>
</dbReference>
<dbReference type="PANTHER" id="PTHR35038:SF8">
    <property type="entry name" value="C-TYPE POLYHEME CYTOCHROME OMCC"/>
    <property type="match status" value="1"/>
</dbReference>
<dbReference type="Gene3D" id="1.10.1130.10">
    <property type="entry name" value="Flavocytochrome C3, Chain A"/>
    <property type="match status" value="2"/>
</dbReference>
<keyword evidence="2" id="KW-0802">TPR repeat</keyword>
<dbReference type="SUPFAM" id="SSF48695">
    <property type="entry name" value="Multiheme cytochromes"/>
    <property type="match status" value="1"/>
</dbReference>
<feature type="repeat" description="TPR" evidence="2">
    <location>
        <begin position="648"/>
        <end position="681"/>
    </location>
</feature>
<reference evidence="7" key="1">
    <citation type="journal article" date="2019" name="Int. J. Syst. Evol. Microbiol.">
        <title>The Global Catalogue of Microorganisms (GCM) 10K type strain sequencing project: providing services to taxonomists for standard genome sequencing and annotation.</title>
        <authorList>
            <consortium name="The Broad Institute Genomics Platform"/>
            <consortium name="The Broad Institute Genome Sequencing Center for Infectious Disease"/>
            <person name="Wu L."/>
            <person name="Ma J."/>
        </authorList>
    </citation>
    <scope>NUCLEOTIDE SEQUENCE [LARGE SCALE GENOMIC DNA]</scope>
    <source>
        <strain evidence="7">KCTC 52473</strain>
    </source>
</reference>
<dbReference type="InterPro" id="IPR010177">
    <property type="entry name" value="Paired_CXXCH_1"/>
</dbReference>
<keyword evidence="7" id="KW-1185">Reference proteome</keyword>
<evidence type="ECO:0000256" key="1">
    <source>
        <dbReference type="ARBA" id="ARBA00022729"/>
    </source>
</evidence>
<evidence type="ECO:0000313" key="7">
    <source>
        <dbReference type="Proteomes" id="UP001595478"/>
    </source>
</evidence>
<feature type="signal peptide" evidence="3">
    <location>
        <begin position="1"/>
        <end position="21"/>
    </location>
</feature>
<dbReference type="Proteomes" id="UP001595478">
    <property type="component" value="Unassembled WGS sequence"/>
</dbReference>
<protein>
    <submittedName>
        <fullName evidence="6">Multiheme c-type cytochrome</fullName>
    </submittedName>
</protein>
<feature type="chain" id="PRO_5046752234" evidence="3">
    <location>
        <begin position="22"/>
        <end position="734"/>
    </location>
</feature>
<evidence type="ECO:0000256" key="3">
    <source>
        <dbReference type="SAM" id="SignalP"/>
    </source>
</evidence>
<evidence type="ECO:0000259" key="4">
    <source>
        <dbReference type="Pfam" id="PF09699"/>
    </source>
</evidence>
<gene>
    <name evidence="6" type="ORF">ACFOHL_00080</name>
</gene>
<name>A0ABV7FNC3_9ALTE</name>
<sequence>MDFKALFISLFLLMNSSLVIAQHLTKYSSADCASCHQKEIVEWQRSHHAKSMMPVALDTVRGAFGTEESPIRANHKGLSAAFFAKELEKNSKVAKMYFLSLTRDGKTNTFHAKYTFGIEPLQQYLVEPEPLESTQNDSDVGGNDVHHNRMQVFPFAWDTRPKSEGGQRWFTQYIDEDILPADRLHWQQPLQNWNGMCADCHSDNLKRGYNSKTNTFKTSFNGNNVDCLACHDDKSIPHQSGASKIANSGVWFREQTMPTAIWKGEPRNNDFMDTCFACHSLRTPLTDGFDSTTKFHNQFMPSLLTPPLYHKDGQIKEEVYVYGSFLQSKMYHAGVNCVDCHNPHTLKLKSDNNALCAQCHAPEVFDVKEHHGHPLNSLGAKCINCHMPEKAFMVVDYRADHSFKVPRPDWTKKYGVPNACQGCHTDKTVDWAQASLNELHGDLKARPNEELYMHLLSEQQATSQQEYWRFIFDESVPVIKRATALSVLGTRHQVDLNQLKRILRSEHVLLKQGALAATTNMPPQQLAQLLAPLLNDINKSVRVDAALRLVGAQLPHNYLSLFKQAFKELEEMQDTNNWRGEGRMNTGITALKMRNVSKAETQYKMAIFIDPYFAQGYVNLSDVYRTTNQVQKEYKVYVDGIEKLPNNALIRYASSLFHVRQKDYNSALVQIKEAVELAPENTQYIYAYALILDRLGFLKKALTILEPFSINTETPLNQLYYQLEQKCAQDAQCM</sequence>
<dbReference type="PROSITE" id="PS50005">
    <property type="entry name" value="TPR"/>
    <property type="match status" value="1"/>
</dbReference>
<accession>A0ABV7FNC3</accession>
<dbReference type="Pfam" id="PF09699">
    <property type="entry name" value="Paired_CXXCH_1"/>
    <property type="match status" value="1"/>
</dbReference>
<dbReference type="InterPro" id="IPR023155">
    <property type="entry name" value="Cyt_c-552/4"/>
</dbReference>
<comment type="caution">
    <text evidence="6">The sequence shown here is derived from an EMBL/GenBank/DDBJ whole genome shotgun (WGS) entry which is preliminary data.</text>
</comment>
<evidence type="ECO:0000259" key="5">
    <source>
        <dbReference type="Pfam" id="PF13435"/>
    </source>
</evidence>
<dbReference type="RefSeq" id="WP_376918157.1">
    <property type="nucleotide sequence ID" value="NZ_JBHRSW010000002.1"/>
</dbReference>
<dbReference type="InterPro" id="IPR011990">
    <property type="entry name" value="TPR-like_helical_dom_sf"/>
</dbReference>
<dbReference type="InterPro" id="IPR036280">
    <property type="entry name" value="Multihaem_cyt_sf"/>
</dbReference>
<dbReference type="InterPro" id="IPR051829">
    <property type="entry name" value="Multiheme_Cytochr_ET"/>
</dbReference>
<organism evidence="6 7">
    <name type="scientific">Agaribacter flavus</name>
    <dbReference type="NCBI Taxonomy" id="1902781"/>
    <lineage>
        <taxon>Bacteria</taxon>
        <taxon>Pseudomonadati</taxon>
        <taxon>Pseudomonadota</taxon>
        <taxon>Gammaproteobacteria</taxon>
        <taxon>Alteromonadales</taxon>
        <taxon>Alteromonadaceae</taxon>
        <taxon>Agaribacter</taxon>
    </lineage>
</organism>
<evidence type="ECO:0000313" key="6">
    <source>
        <dbReference type="EMBL" id="MFC3120012.1"/>
    </source>
</evidence>
<evidence type="ECO:0000256" key="2">
    <source>
        <dbReference type="PROSITE-ProRule" id="PRU00339"/>
    </source>
</evidence>
<dbReference type="EMBL" id="JBHRSW010000002">
    <property type="protein sequence ID" value="MFC3120012.1"/>
    <property type="molecule type" value="Genomic_DNA"/>
</dbReference>
<feature type="domain" description="Doubled CXXCH motif" evidence="4">
    <location>
        <begin position="336"/>
        <end position="362"/>
    </location>
</feature>
<dbReference type="SUPFAM" id="SSF48452">
    <property type="entry name" value="TPR-like"/>
    <property type="match status" value="1"/>
</dbReference>
<dbReference type="Gene3D" id="1.25.40.10">
    <property type="entry name" value="Tetratricopeptide repeat domain"/>
    <property type="match status" value="1"/>
</dbReference>
<keyword evidence="1 3" id="KW-0732">Signal</keyword>
<dbReference type="PANTHER" id="PTHR35038">
    <property type="entry name" value="DISSIMILATORY SULFITE REDUCTASE SIRA"/>
    <property type="match status" value="1"/>
</dbReference>
<dbReference type="Pfam" id="PF13435">
    <property type="entry name" value="Cytochrome_C554"/>
    <property type="match status" value="1"/>
</dbReference>